<reference evidence="1 2" key="1">
    <citation type="submission" date="2020-08" db="EMBL/GenBank/DDBJ databases">
        <title>Description of novel Flavobacterium F-408 isolate.</title>
        <authorList>
            <person name="Saticioglu I.B."/>
            <person name="Duman M."/>
            <person name="Altun S."/>
        </authorList>
    </citation>
    <scope>NUCLEOTIDE SEQUENCE [LARGE SCALE GENOMIC DNA]</scope>
    <source>
        <strain evidence="1 2">F-408</strain>
    </source>
</reference>
<dbReference type="Proteomes" id="UP000605990">
    <property type="component" value="Unassembled WGS sequence"/>
</dbReference>
<proteinExistence type="predicted"/>
<evidence type="ECO:0000313" key="2">
    <source>
        <dbReference type="Proteomes" id="UP000605990"/>
    </source>
</evidence>
<gene>
    <name evidence="1" type="ORF">H8R27_06240</name>
</gene>
<dbReference type="RefSeq" id="WP_166126099.1">
    <property type="nucleotide sequence ID" value="NZ_JAANOQ010000003.1"/>
</dbReference>
<keyword evidence="2" id="KW-1185">Reference proteome</keyword>
<comment type="caution">
    <text evidence="1">The sequence shown here is derived from an EMBL/GenBank/DDBJ whole genome shotgun (WGS) entry which is preliminary data.</text>
</comment>
<sequence length="210" mass="24718">MGIENQVKEVLNLFKDLVFFEEEKKIGGKIYVLNDDYYEIEIQIQDFPSSFPIVKETLTRIPVKADRHVYIDTGSLCFTTKAIADILLKSKIKTLKDFIVNVLIPYLRNNSYYEIHGKYFENEYSHGVLGIIESYKDILKINGEYSIAKIMLDRIENRNIKFKDNCYCGSNFTLKKCSNGKHDKAYREFKFINKETLTRDLMQMIEFLKK</sequence>
<accession>A0ABR7IY63</accession>
<name>A0ABR7IY63_9FLAO</name>
<protein>
    <submittedName>
        <fullName evidence="1">Uncharacterized protein</fullName>
    </submittedName>
</protein>
<dbReference type="EMBL" id="JACRUN010000002">
    <property type="protein sequence ID" value="MBC5834482.1"/>
    <property type="molecule type" value="Genomic_DNA"/>
</dbReference>
<organism evidence="1 2">
    <name type="scientific">Flavobacterium bernardetii</name>
    <dbReference type="NCBI Taxonomy" id="2813823"/>
    <lineage>
        <taxon>Bacteria</taxon>
        <taxon>Pseudomonadati</taxon>
        <taxon>Bacteroidota</taxon>
        <taxon>Flavobacteriia</taxon>
        <taxon>Flavobacteriales</taxon>
        <taxon>Flavobacteriaceae</taxon>
        <taxon>Flavobacterium</taxon>
    </lineage>
</organism>
<evidence type="ECO:0000313" key="1">
    <source>
        <dbReference type="EMBL" id="MBC5834482.1"/>
    </source>
</evidence>